<dbReference type="InterPro" id="IPR008462">
    <property type="entry name" value="CsbD"/>
</dbReference>
<dbReference type="RefSeq" id="WP_100918002.1">
    <property type="nucleotide sequence ID" value="NZ_CP020370.1"/>
</dbReference>
<evidence type="ECO:0000313" key="4">
    <source>
        <dbReference type="Proteomes" id="UP000232638"/>
    </source>
</evidence>
<proteinExistence type="inferred from homology"/>
<dbReference type="Proteomes" id="UP000232638">
    <property type="component" value="Chromosome"/>
</dbReference>
<sequence length="58" mass="6372">MNKEQVRGRVEEVKGKIKEVAGQVVGNKDLEEKGNSQKNAGKVLADLGDYAVDAKRHH</sequence>
<keyword evidence="4" id="KW-1185">Reference proteome</keyword>
<name>A0A2K8U3S3_9GAMM</name>
<evidence type="ECO:0000256" key="1">
    <source>
        <dbReference type="ARBA" id="ARBA00009129"/>
    </source>
</evidence>
<dbReference type="EMBL" id="CP020370">
    <property type="protein sequence ID" value="AUB80197.1"/>
    <property type="molecule type" value="Genomic_DNA"/>
</dbReference>
<dbReference type="SUPFAM" id="SSF69047">
    <property type="entry name" value="Hypothetical protein YjbJ"/>
    <property type="match status" value="1"/>
</dbReference>
<organism evidence="3 4">
    <name type="scientific">Candidatus Thiodictyon syntrophicum</name>
    <dbReference type="NCBI Taxonomy" id="1166950"/>
    <lineage>
        <taxon>Bacteria</taxon>
        <taxon>Pseudomonadati</taxon>
        <taxon>Pseudomonadota</taxon>
        <taxon>Gammaproteobacteria</taxon>
        <taxon>Chromatiales</taxon>
        <taxon>Chromatiaceae</taxon>
        <taxon>Thiodictyon</taxon>
    </lineage>
</organism>
<dbReference type="KEGG" id="tsy:THSYN_03965"/>
<reference evidence="3 4" key="1">
    <citation type="submission" date="2017-03" db="EMBL/GenBank/DDBJ databases">
        <title>Complete genome sequence of Candidatus 'Thiodictyon syntrophicum' sp. nov. strain Cad16T, a photolithoautotroph purple sulfur bacterium isolated from an alpine meromictic lake.</title>
        <authorList>
            <person name="Luedin S.M."/>
            <person name="Pothier J.F."/>
            <person name="Danza F."/>
            <person name="Storelli N."/>
            <person name="Wittwer M."/>
            <person name="Tonolla M."/>
        </authorList>
    </citation>
    <scope>NUCLEOTIDE SEQUENCE [LARGE SCALE GENOMIC DNA]</scope>
    <source>
        <strain evidence="3 4">Cad16T</strain>
    </source>
</reference>
<evidence type="ECO:0000259" key="2">
    <source>
        <dbReference type="Pfam" id="PF05532"/>
    </source>
</evidence>
<dbReference type="AlphaFoldDB" id="A0A2K8U3S3"/>
<protein>
    <submittedName>
        <fullName evidence="3">General stress protein CsbD</fullName>
    </submittedName>
</protein>
<feature type="domain" description="CsbD-like" evidence="2">
    <location>
        <begin position="5"/>
        <end position="50"/>
    </location>
</feature>
<dbReference type="InterPro" id="IPR036629">
    <property type="entry name" value="YjbJ_sf"/>
</dbReference>
<dbReference type="OrthoDB" id="8564562at2"/>
<accession>A0A2K8U3S3</accession>
<dbReference type="Gene3D" id="1.10.1470.10">
    <property type="entry name" value="YjbJ"/>
    <property type="match status" value="1"/>
</dbReference>
<dbReference type="Pfam" id="PF05532">
    <property type="entry name" value="CsbD"/>
    <property type="match status" value="1"/>
</dbReference>
<evidence type="ECO:0000313" key="3">
    <source>
        <dbReference type="EMBL" id="AUB80197.1"/>
    </source>
</evidence>
<gene>
    <name evidence="3" type="ORF">THSYN_03965</name>
</gene>
<comment type="similarity">
    <text evidence="1">Belongs to the UPF0337 (CsbD) family.</text>
</comment>